<dbReference type="InterPro" id="IPR003004">
    <property type="entry name" value="GspF/PilC"/>
</dbReference>
<evidence type="ECO:0000313" key="10">
    <source>
        <dbReference type="EMBL" id="HAG5772497.1"/>
    </source>
</evidence>
<feature type="transmembrane region" description="Helical" evidence="7">
    <location>
        <begin position="178"/>
        <end position="197"/>
    </location>
</feature>
<comment type="subcellular location">
    <subcellularLocation>
        <location evidence="1">Cell membrane</location>
        <topology evidence="1">Multi-pass membrane protein</topology>
    </subcellularLocation>
</comment>
<keyword evidence="3" id="KW-1003">Cell membrane</keyword>
<reference evidence="10" key="1">
    <citation type="journal article" date="2018" name="Genome Biol.">
        <title>SKESA: strategic k-mer extension for scrupulous assemblies.</title>
        <authorList>
            <person name="Souvorov A."/>
            <person name="Agarwala R."/>
            <person name="Lipman D.J."/>
        </authorList>
    </citation>
    <scope>NUCLEOTIDE SEQUENCE [LARGE SCALE GENOMIC DNA]</scope>
    <source>
        <strain evidence="10">1839</strain>
    </source>
</reference>
<keyword evidence="9" id="KW-0614">Plasmid</keyword>
<dbReference type="PANTHER" id="PTHR30012:SF0">
    <property type="entry name" value="TYPE II SECRETION SYSTEM PROTEIN F-RELATED"/>
    <property type="match status" value="1"/>
</dbReference>
<evidence type="ECO:0000256" key="7">
    <source>
        <dbReference type="SAM" id="Phobius"/>
    </source>
</evidence>
<dbReference type="EMBL" id="MG825377">
    <property type="protein sequence ID" value="AWF74996.1"/>
    <property type="molecule type" value="Genomic_DNA"/>
</dbReference>
<protein>
    <submittedName>
        <fullName evidence="9">Toxin coregulated pilus biosynthesis protein E</fullName>
    </submittedName>
</protein>
<evidence type="ECO:0000256" key="5">
    <source>
        <dbReference type="ARBA" id="ARBA00022989"/>
    </source>
</evidence>
<evidence type="ECO:0000256" key="3">
    <source>
        <dbReference type="ARBA" id="ARBA00022475"/>
    </source>
</evidence>
<proteinExistence type="inferred from homology"/>
<evidence type="ECO:0000313" key="9">
    <source>
        <dbReference type="EMBL" id="AWF74996.1"/>
    </source>
</evidence>
<evidence type="ECO:0000256" key="4">
    <source>
        <dbReference type="ARBA" id="ARBA00022692"/>
    </source>
</evidence>
<dbReference type="RefSeq" id="WP_021560328.1">
    <property type="nucleotide sequence ID" value="NZ_CP036181.1"/>
</dbReference>
<evidence type="ECO:0000256" key="2">
    <source>
        <dbReference type="ARBA" id="ARBA00005745"/>
    </source>
</evidence>
<dbReference type="GO" id="GO:0005886">
    <property type="term" value="C:plasma membrane"/>
    <property type="evidence" value="ECO:0007669"/>
    <property type="project" value="UniProtKB-SubCell"/>
</dbReference>
<reference evidence="10" key="3">
    <citation type="submission" date="2020-02" db="EMBL/GenBank/DDBJ databases">
        <authorList>
            <consortium name="NCBI Pathogen Detection Project"/>
        </authorList>
    </citation>
    <scope>NUCLEOTIDE SEQUENCE</scope>
    <source>
        <strain evidence="10">1839</strain>
    </source>
</reference>
<organism evidence="9">
    <name type="scientific">Escherichia coli</name>
    <dbReference type="NCBI Taxonomy" id="562"/>
    <lineage>
        <taxon>Bacteria</taxon>
        <taxon>Pseudomonadati</taxon>
        <taxon>Pseudomonadota</taxon>
        <taxon>Gammaproteobacteria</taxon>
        <taxon>Enterobacterales</taxon>
        <taxon>Enterobacteriaceae</taxon>
        <taxon>Escherichia</taxon>
    </lineage>
</organism>
<comment type="similarity">
    <text evidence="2">Belongs to the GSP F family.</text>
</comment>
<geneLocation type="plasmid" evidence="9">
    <name>p1108-emrB</name>
</geneLocation>
<dbReference type="Gene3D" id="1.20.81.30">
    <property type="entry name" value="Type II secretion system (T2SS), domain F"/>
    <property type="match status" value="2"/>
</dbReference>
<reference evidence="9" key="2">
    <citation type="submission" date="2018-01" db="EMBL/GenBank/DDBJ databases">
        <title>Prevalence of blaNDM and mcr-1 in Escherichia coli from food in China.</title>
        <authorList>
            <person name="Liu X."/>
            <person name="Li R."/>
            <person name="Chen S."/>
        </authorList>
    </citation>
    <scope>NUCLEOTIDE SEQUENCE</scope>
    <source>
        <strain evidence="9">1108</strain>
        <plasmid evidence="9">p1108-emrB</plasmid>
    </source>
</reference>
<dbReference type="InterPro" id="IPR018076">
    <property type="entry name" value="T2SS_GspF_dom"/>
</dbReference>
<evidence type="ECO:0000256" key="6">
    <source>
        <dbReference type="ARBA" id="ARBA00023136"/>
    </source>
</evidence>
<evidence type="ECO:0000259" key="8">
    <source>
        <dbReference type="Pfam" id="PF00482"/>
    </source>
</evidence>
<keyword evidence="6 7" id="KW-0472">Membrane</keyword>
<keyword evidence="5 7" id="KW-1133">Transmembrane helix</keyword>
<dbReference type="InterPro" id="IPR042094">
    <property type="entry name" value="T2SS_GspF_sf"/>
</dbReference>
<feature type="transmembrane region" description="Helical" evidence="7">
    <location>
        <begin position="121"/>
        <end position="144"/>
    </location>
</feature>
<feature type="domain" description="Type II secretion system protein GspF" evidence="8">
    <location>
        <begin position="226"/>
        <end position="347"/>
    </location>
</feature>
<keyword evidence="4 7" id="KW-0812">Transmembrane</keyword>
<accession>A0A2S1J9C5</accession>
<dbReference type="AlphaFoldDB" id="A0A2S1J9C5"/>
<gene>
    <name evidence="9" type="primary">tcpE</name>
    <name evidence="10" type="ORF">GGB84_004251</name>
    <name evidence="9" type="ORF">LHLDPJGA_00094</name>
</gene>
<dbReference type="PANTHER" id="PTHR30012">
    <property type="entry name" value="GENERAL SECRETION PATHWAY PROTEIN"/>
    <property type="match status" value="1"/>
</dbReference>
<dbReference type="Pfam" id="PF00482">
    <property type="entry name" value="T2SSF"/>
    <property type="match status" value="1"/>
</dbReference>
<feature type="transmembrane region" description="Helical" evidence="7">
    <location>
        <begin position="324"/>
        <end position="349"/>
    </location>
</feature>
<dbReference type="EMBL" id="DAAYTU010000036">
    <property type="protein sequence ID" value="HAG5772497.1"/>
    <property type="molecule type" value="Genomic_DNA"/>
</dbReference>
<name>A0A2S1J9C5_ECOLX</name>
<sequence>MASEMQRRMARLALSGSNRIRFYEVLKMQIMSGRTLEQAMLNIREVYTRGGQRFHPFGVLAQDCLDSLSVNREGNLLPDVFRRWFSGEEAASLAVGMRAGSLLTALDSLIRLIKSLQSIRSIITGAALAPFGAILALSGILTLLSVQLVPQFVKIIPPEKARGALAITYGLADFVTTAGPWVLGMIIVFFLLALWSLPRWTGRIRQFFDHILPPWTMYKLMQSSVFLLNLSTLIGARMTFQDALKTLSDGGVPWLQERLIPAQHHFSNGADLGTALERAGHNFPSQEMILHLKALSAGEGAELAIANLADWWLGRTRAIAKGMLYLSLLISVVMVFGCLGIMASSMMALRDLVNM</sequence>
<evidence type="ECO:0000256" key="1">
    <source>
        <dbReference type="ARBA" id="ARBA00004651"/>
    </source>
</evidence>